<feature type="transmembrane region" description="Helical" evidence="1">
    <location>
        <begin position="91"/>
        <end position="114"/>
    </location>
</feature>
<evidence type="ECO:0000256" key="1">
    <source>
        <dbReference type="SAM" id="Phobius"/>
    </source>
</evidence>
<keyword evidence="1" id="KW-0812">Transmembrane</keyword>
<comment type="caution">
    <text evidence="2">The sequence shown here is derived from an EMBL/GenBank/DDBJ whole genome shotgun (WGS) entry which is preliminary data.</text>
</comment>
<reference evidence="2 3" key="1">
    <citation type="submission" date="2019-08" db="EMBL/GenBank/DDBJ databases">
        <title>Whole genome of Aphis craccivora.</title>
        <authorList>
            <person name="Voronova N.V."/>
            <person name="Shulinski R.S."/>
            <person name="Bandarenka Y.V."/>
            <person name="Zhorov D.G."/>
            <person name="Warner D."/>
        </authorList>
    </citation>
    <scope>NUCLEOTIDE SEQUENCE [LARGE SCALE GENOMIC DNA]</scope>
    <source>
        <strain evidence="2">180601</strain>
        <tissue evidence="2">Whole Body</tissue>
    </source>
</reference>
<name>A0A6G0Y1M6_APHCR</name>
<dbReference type="EMBL" id="VUJU01006870">
    <property type="protein sequence ID" value="KAF0747368.1"/>
    <property type="molecule type" value="Genomic_DNA"/>
</dbReference>
<proteinExistence type="predicted"/>
<dbReference type="InterPro" id="IPR012337">
    <property type="entry name" value="RNaseH-like_sf"/>
</dbReference>
<accession>A0A6G0Y1M6</accession>
<gene>
    <name evidence="2" type="ORF">FWK35_00014714</name>
</gene>
<keyword evidence="1" id="KW-1133">Transmembrane helix</keyword>
<dbReference type="SUPFAM" id="SSF53098">
    <property type="entry name" value="Ribonuclease H-like"/>
    <property type="match status" value="1"/>
</dbReference>
<keyword evidence="1" id="KW-0472">Membrane</keyword>
<evidence type="ECO:0000313" key="2">
    <source>
        <dbReference type="EMBL" id="KAF0747368.1"/>
    </source>
</evidence>
<dbReference type="PANTHER" id="PTHR45749:SF21">
    <property type="entry name" value="DUF4371 DOMAIN-CONTAINING PROTEIN"/>
    <property type="match status" value="1"/>
</dbReference>
<organism evidence="2 3">
    <name type="scientific">Aphis craccivora</name>
    <name type="common">Cowpea aphid</name>
    <dbReference type="NCBI Taxonomy" id="307492"/>
    <lineage>
        <taxon>Eukaryota</taxon>
        <taxon>Metazoa</taxon>
        <taxon>Ecdysozoa</taxon>
        <taxon>Arthropoda</taxon>
        <taxon>Hexapoda</taxon>
        <taxon>Insecta</taxon>
        <taxon>Pterygota</taxon>
        <taxon>Neoptera</taxon>
        <taxon>Paraneoptera</taxon>
        <taxon>Hemiptera</taxon>
        <taxon>Sternorrhyncha</taxon>
        <taxon>Aphidomorpha</taxon>
        <taxon>Aphidoidea</taxon>
        <taxon>Aphididae</taxon>
        <taxon>Aphidini</taxon>
        <taxon>Aphis</taxon>
        <taxon>Aphis</taxon>
    </lineage>
</organism>
<dbReference type="OrthoDB" id="6921218at2759"/>
<sequence>MESLFFDIFKKKKIVTTGDNNIPVEEENESHSMNIDVSVGLTLTASNNDNESELTEGEPCCSRKTNVIHMNTSLADTTDKNKSCSDTDVTVLAYGIYLLHMIIMYNIIYIYNAYLVTQFGKQNRAFSDTYLKKIDWLEYSVKNNAIYCFDCRNFISNSANNDDTFVTIGFRNFKEACKLFANWYIQNDIGEICSKNVIVNEIKESNIYAIICDEARCFKEEQSAFCVCYPKGLTVNERFFGFIDVFKSQKAEALASNIFEFIDSLNLNSIPIIAQSYDGAAVMSGRKNGLQAKIRQKHPEAIYVHCMAHKLNLVVVDTCNNIKYARNVFSTVKAVYVYFSHPSINSKLCLTQGEFAGSKLSINN</sequence>
<evidence type="ECO:0000313" key="3">
    <source>
        <dbReference type="Proteomes" id="UP000478052"/>
    </source>
</evidence>
<dbReference type="Proteomes" id="UP000478052">
    <property type="component" value="Unassembled WGS sequence"/>
</dbReference>
<keyword evidence="3" id="KW-1185">Reference proteome</keyword>
<protein>
    <submittedName>
        <fullName evidence="2">Zinc finger MYM-type protein 1-like</fullName>
    </submittedName>
</protein>
<dbReference type="PANTHER" id="PTHR45749">
    <property type="match status" value="1"/>
</dbReference>
<dbReference type="AlphaFoldDB" id="A0A6G0Y1M6"/>